<evidence type="ECO:0000256" key="1">
    <source>
        <dbReference type="SAM" id="SignalP"/>
    </source>
</evidence>
<protein>
    <submittedName>
        <fullName evidence="2">Lamin tail domain-containing protein</fullName>
    </submittedName>
</protein>
<dbReference type="InterPro" id="IPR036415">
    <property type="entry name" value="Lamin_tail_dom_sf"/>
</dbReference>
<feature type="chain" id="PRO_5019138272" evidence="1">
    <location>
        <begin position="28"/>
        <end position="348"/>
    </location>
</feature>
<dbReference type="SUPFAM" id="SSF74853">
    <property type="entry name" value="Lamin A/C globular tail domain"/>
    <property type="match status" value="1"/>
</dbReference>
<dbReference type="Proteomes" id="UP000280307">
    <property type="component" value="Unassembled WGS sequence"/>
</dbReference>
<accession>A0A426TRU8</accession>
<evidence type="ECO:0000313" key="2">
    <source>
        <dbReference type="EMBL" id="RRR66380.1"/>
    </source>
</evidence>
<gene>
    <name evidence="2" type="ORF">EI684_20850</name>
</gene>
<dbReference type="Gene3D" id="2.60.40.1260">
    <property type="entry name" value="Lamin Tail domain"/>
    <property type="match status" value="1"/>
</dbReference>
<feature type="signal peptide" evidence="1">
    <location>
        <begin position="1"/>
        <end position="27"/>
    </location>
</feature>
<dbReference type="AlphaFoldDB" id="A0A426TRU8"/>
<name>A0A426TRU8_9CHLR</name>
<dbReference type="EMBL" id="RSAS01000858">
    <property type="protein sequence ID" value="RRR66380.1"/>
    <property type="molecule type" value="Genomic_DNA"/>
</dbReference>
<proteinExistence type="predicted"/>
<reference evidence="2 3" key="1">
    <citation type="submission" date="2018-12" db="EMBL/GenBank/DDBJ databases">
        <title>Genome Sequence of Candidatus Viridilinea halotolerans isolated from saline sulfide-rich spring.</title>
        <authorList>
            <person name="Grouzdev D.S."/>
            <person name="Burganskaya E.I."/>
            <person name="Krutkina M.S."/>
            <person name="Sukhacheva M.V."/>
            <person name="Gorlenko V.M."/>
        </authorList>
    </citation>
    <scope>NUCLEOTIDE SEQUENCE [LARGE SCALE GENOMIC DNA]</scope>
    <source>
        <strain evidence="2">Chok-6</strain>
    </source>
</reference>
<evidence type="ECO:0000313" key="3">
    <source>
        <dbReference type="Proteomes" id="UP000280307"/>
    </source>
</evidence>
<organism evidence="2 3">
    <name type="scientific">Candidatus Viridilinea halotolerans</name>
    <dbReference type="NCBI Taxonomy" id="2491704"/>
    <lineage>
        <taxon>Bacteria</taxon>
        <taxon>Bacillati</taxon>
        <taxon>Chloroflexota</taxon>
        <taxon>Chloroflexia</taxon>
        <taxon>Chloroflexales</taxon>
        <taxon>Chloroflexineae</taxon>
        <taxon>Oscillochloridaceae</taxon>
        <taxon>Candidatus Viridilinea</taxon>
    </lineage>
</organism>
<comment type="caution">
    <text evidence="2">The sequence shown here is derived from an EMBL/GenBank/DDBJ whole genome shotgun (WGS) entry which is preliminary data.</text>
</comment>
<sequence length="348" mass="38708">MRTSFARRSVIALAFVLLLGTLPASYAQSDVRTFPETGHTLRGAFRVFWESYGGARVFGYPISEEVLGNNGRIVQWFERARFELAVGGDQPRVELGNLGLELAYDRIFPKVPPIEDSAERRYIPQTQHIVQYGFKEIWERYGAEQIFGYPISEEIYEVLENGNWHTVQYFEKARFEYWPELPPGERVLLSHLGRRLIDVNLPPPPVAPAPPPVAPAPPPVAPAPPPPIPSPTPAPVPALPPPSYNNCAADPNPNAAPNYPVRITDIDKGDETVTLQNVSPEAINLDGWHMCSITGNQEHPIEGTLAPGQSRMFSGPAGYIWNNEDGDDGALYNERGQLVSYWFDPDNN</sequence>
<keyword evidence="1" id="KW-0732">Signal</keyword>